<dbReference type="EMBL" id="KK102282">
    <property type="protein sequence ID" value="KIY98176.1"/>
    <property type="molecule type" value="Genomic_DNA"/>
</dbReference>
<evidence type="ECO:0000313" key="1">
    <source>
        <dbReference type="EMBL" id="KIY98176.1"/>
    </source>
</evidence>
<keyword evidence="2" id="KW-1185">Reference proteome</keyword>
<accession>A0A0D2MBE5</accession>
<dbReference type="STRING" id="145388.A0A0D2MBE5"/>
<dbReference type="KEGG" id="mng:MNEG_9785"/>
<reference evidence="1 2" key="1">
    <citation type="journal article" date="2013" name="BMC Genomics">
        <title>Reconstruction of the lipid metabolism for the microalga Monoraphidium neglectum from its genome sequence reveals characteristics suitable for biofuel production.</title>
        <authorList>
            <person name="Bogen C."/>
            <person name="Al-Dilaimi A."/>
            <person name="Albersmeier A."/>
            <person name="Wichmann J."/>
            <person name="Grundmann M."/>
            <person name="Rupp O."/>
            <person name="Lauersen K.J."/>
            <person name="Blifernez-Klassen O."/>
            <person name="Kalinowski J."/>
            <person name="Goesmann A."/>
            <person name="Mussgnug J.H."/>
            <person name="Kruse O."/>
        </authorList>
    </citation>
    <scope>NUCLEOTIDE SEQUENCE [LARGE SCALE GENOMIC DNA]</scope>
    <source>
        <strain evidence="1 2">SAG 48.87</strain>
    </source>
</reference>
<dbReference type="GeneID" id="25742660"/>
<dbReference type="OrthoDB" id="534666at2759"/>
<gene>
    <name evidence="1" type="ORF">MNEG_9785</name>
</gene>
<evidence type="ECO:0000313" key="2">
    <source>
        <dbReference type="Proteomes" id="UP000054498"/>
    </source>
</evidence>
<proteinExistence type="predicted"/>
<name>A0A0D2MBE5_9CHLO</name>
<sequence>MSVHQTRAHFLSKEGRIVDNPNVGSALTSSYWRPGNSAMFLDLVEGLTGGPLAADAWVGRLRAPLDELLAAERREYDAAVKEGPKIPPGGDFDIGMVVRLVHGDEVIADSRTDGGFGGACAKFKGWVRAHYFSK</sequence>
<dbReference type="RefSeq" id="XP_013897196.1">
    <property type="nucleotide sequence ID" value="XM_014041742.1"/>
</dbReference>
<dbReference type="Proteomes" id="UP000054498">
    <property type="component" value="Unassembled WGS sequence"/>
</dbReference>
<organism evidence="1 2">
    <name type="scientific">Monoraphidium neglectum</name>
    <dbReference type="NCBI Taxonomy" id="145388"/>
    <lineage>
        <taxon>Eukaryota</taxon>
        <taxon>Viridiplantae</taxon>
        <taxon>Chlorophyta</taxon>
        <taxon>core chlorophytes</taxon>
        <taxon>Chlorophyceae</taxon>
        <taxon>CS clade</taxon>
        <taxon>Sphaeropleales</taxon>
        <taxon>Selenastraceae</taxon>
        <taxon>Monoraphidium</taxon>
    </lineage>
</organism>
<dbReference type="AlphaFoldDB" id="A0A0D2MBE5"/>
<protein>
    <submittedName>
        <fullName evidence="1">Oligoendopeptidase F</fullName>
    </submittedName>
</protein>